<evidence type="ECO:0000256" key="2">
    <source>
        <dbReference type="ARBA" id="ARBA00022690"/>
    </source>
</evidence>
<organism evidence="6 7">
    <name type="scientific">Musa troglodytarum</name>
    <name type="common">fe'i banana</name>
    <dbReference type="NCBI Taxonomy" id="320322"/>
    <lineage>
        <taxon>Eukaryota</taxon>
        <taxon>Viridiplantae</taxon>
        <taxon>Streptophyta</taxon>
        <taxon>Embryophyta</taxon>
        <taxon>Tracheophyta</taxon>
        <taxon>Spermatophyta</taxon>
        <taxon>Magnoliopsida</taxon>
        <taxon>Liliopsida</taxon>
        <taxon>Zingiberales</taxon>
        <taxon>Musaceae</taxon>
        <taxon>Musa</taxon>
    </lineage>
</organism>
<feature type="signal peptide" evidence="4">
    <location>
        <begin position="1"/>
        <end position="22"/>
    </location>
</feature>
<dbReference type="CDD" id="cd00042">
    <property type="entry name" value="CY"/>
    <property type="match status" value="1"/>
</dbReference>
<dbReference type="PANTHER" id="PTHR47364">
    <property type="entry name" value="CYSTEINE PROTEINASE INHIBITOR 5"/>
    <property type="match status" value="1"/>
</dbReference>
<dbReference type="OrthoDB" id="2016588at2759"/>
<gene>
    <name evidence="6" type="ORF">MUK42_14771</name>
</gene>
<keyword evidence="4" id="KW-0732">Signal</keyword>
<dbReference type="GO" id="GO:0004869">
    <property type="term" value="F:cysteine-type endopeptidase inhibitor activity"/>
    <property type="evidence" value="ECO:0007669"/>
    <property type="project" value="UniProtKB-KW"/>
</dbReference>
<evidence type="ECO:0000259" key="5">
    <source>
        <dbReference type="SMART" id="SM00043"/>
    </source>
</evidence>
<dbReference type="SMART" id="SM00043">
    <property type="entry name" value="CY"/>
    <property type="match status" value="1"/>
</dbReference>
<keyword evidence="7" id="KW-1185">Reference proteome</keyword>
<evidence type="ECO:0000256" key="4">
    <source>
        <dbReference type="SAM" id="SignalP"/>
    </source>
</evidence>
<reference evidence="6" key="1">
    <citation type="submission" date="2022-05" db="EMBL/GenBank/DDBJ databases">
        <title>The Musa troglodytarum L. genome provides insights into the mechanism of non-climacteric behaviour and enrichment of carotenoids.</title>
        <authorList>
            <person name="Wang J."/>
        </authorList>
    </citation>
    <scope>NUCLEOTIDE SEQUENCE</scope>
    <source>
        <tissue evidence="6">Leaf</tissue>
    </source>
</reference>
<dbReference type="Proteomes" id="UP001055439">
    <property type="component" value="Chromosome 8"/>
</dbReference>
<dbReference type="InterPro" id="IPR046350">
    <property type="entry name" value="Cystatin_sf"/>
</dbReference>
<dbReference type="SUPFAM" id="SSF54403">
    <property type="entry name" value="Cystatin/monellin"/>
    <property type="match status" value="2"/>
</dbReference>
<comment type="similarity">
    <text evidence="1">Belongs to the cystatin family. Phytocystatin subfamily.</text>
</comment>
<evidence type="ECO:0000313" key="7">
    <source>
        <dbReference type="Proteomes" id="UP001055439"/>
    </source>
</evidence>
<evidence type="ECO:0000256" key="3">
    <source>
        <dbReference type="ARBA" id="ARBA00022704"/>
    </source>
</evidence>
<proteinExistence type="inferred from homology"/>
<protein>
    <submittedName>
        <fullName evidence="6">Phloem filament protein PP1</fullName>
    </submittedName>
</protein>
<keyword evidence="2" id="KW-0646">Protease inhibitor</keyword>
<dbReference type="InterPro" id="IPR000010">
    <property type="entry name" value="Cystatin_dom"/>
</dbReference>
<keyword evidence="3" id="KW-0789">Thiol protease inhibitor</keyword>
<dbReference type="AlphaFoldDB" id="A0A9E7KQF3"/>
<evidence type="ECO:0000256" key="1">
    <source>
        <dbReference type="ARBA" id="ARBA00007233"/>
    </source>
</evidence>
<dbReference type="PANTHER" id="PTHR47364:SF2">
    <property type="entry name" value="CYSTEINE PROTEINASE INHIBITOR 5"/>
    <property type="match status" value="1"/>
</dbReference>
<name>A0A9E7KQF3_9LILI</name>
<dbReference type="Pfam" id="PF16845">
    <property type="entry name" value="SQAPI"/>
    <property type="match status" value="1"/>
</dbReference>
<feature type="chain" id="PRO_5038528619" evidence="4">
    <location>
        <begin position="23"/>
        <end position="275"/>
    </location>
</feature>
<dbReference type="EMBL" id="CP097510">
    <property type="protein sequence ID" value="URE23585.1"/>
    <property type="molecule type" value="Genomic_DNA"/>
</dbReference>
<evidence type="ECO:0000313" key="6">
    <source>
        <dbReference type="EMBL" id="URE23585.1"/>
    </source>
</evidence>
<sequence length="275" mass="30492">MNRLLAMLLLLLVSSTVSTSHAQSPGGWHPIPDLSDPHVREITVFTVSKSTRVLSSLGAGRSVAGGERMNYDLTLLVKDGLSTAKCVAVVYESLKGEKVLKSFVLIQENVGGWTPVDVDNPHVHDIAVFAVSEHNKEAKEHLTLVNVVKAQSQVVAGLLVMTKNEMDASARYEAVVWEKEWMNFQKLVSFNLLVNTSLKEMSFRKFFSSHTTGASYLADVPISYSATNSSLHVIPATTLANVRCFVSLLCYNNIMDVGSLMSRWADYRAWRWSER</sequence>
<accession>A0A9E7KQF3</accession>
<feature type="domain" description="Cystatin" evidence="5">
    <location>
        <begin position="108"/>
        <end position="193"/>
    </location>
</feature>
<dbReference type="Gene3D" id="3.10.450.10">
    <property type="match status" value="2"/>
</dbReference>